<feature type="domain" description="DUF6456" evidence="2">
    <location>
        <begin position="110"/>
        <end position="245"/>
    </location>
</feature>
<name>A0A657LRA0_9HYPH</name>
<evidence type="ECO:0000313" key="4">
    <source>
        <dbReference type="Proteomes" id="UP000182661"/>
    </source>
</evidence>
<dbReference type="RefSeq" id="WP_071833627.1">
    <property type="nucleotide sequence ID" value="NZ_LSRP01000091.1"/>
</dbReference>
<organism evidence="3 4">
    <name type="scientific">Pararhizobium antarcticum</name>
    <dbReference type="NCBI Taxonomy" id="1798805"/>
    <lineage>
        <taxon>Bacteria</taxon>
        <taxon>Pseudomonadati</taxon>
        <taxon>Pseudomonadota</taxon>
        <taxon>Alphaproteobacteria</taxon>
        <taxon>Hyphomicrobiales</taxon>
        <taxon>Rhizobiaceae</taxon>
        <taxon>Rhizobium/Agrobacterium group</taxon>
        <taxon>Pararhizobium</taxon>
    </lineage>
</organism>
<evidence type="ECO:0000256" key="1">
    <source>
        <dbReference type="SAM" id="MobiDB-lite"/>
    </source>
</evidence>
<dbReference type="EMBL" id="LSRP01000091">
    <property type="protein sequence ID" value="OJF95876.1"/>
    <property type="molecule type" value="Genomic_DNA"/>
</dbReference>
<feature type="region of interest" description="Disordered" evidence="1">
    <location>
        <begin position="248"/>
        <end position="277"/>
    </location>
</feature>
<dbReference type="AlphaFoldDB" id="A0A657LRA0"/>
<gene>
    <name evidence="3" type="ORF">AX760_18765</name>
</gene>
<evidence type="ECO:0000259" key="2">
    <source>
        <dbReference type="Pfam" id="PF20057"/>
    </source>
</evidence>
<keyword evidence="4" id="KW-1185">Reference proteome</keyword>
<evidence type="ECO:0000313" key="3">
    <source>
        <dbReference type="EMBL" id="OJF95876.1"/>
    </source>
</evidence>
<proteinExistence type="predicted"/>
<dbReference type="OrthoDB" id="7476630at2"/>
<protein>
    <recommendedName>
        <fullName evidence="2">DUF6456 domain-containing protein</fullName>
    </recommendedName>
</protein>
<reference evidence="3 4" key="1">
    <citation type="submission" date="2016-02" db="EMBL/GenBank/DDBJ databases">
        <title>Genome sequencing of a beta-galactosidase producing bacteria Rhizobium sp. 59.</title>
        <authorList>
            <person name="Wang D."/>
            <person name="Kot W."/>
            <person name="Qin Y."/>
            <person name="Hansen L."/>
            <person name="Naqvi K."/>
            <person name="Rensing C."/>
        </authorList>
    </citation>
    <scope>NUCLEOTIDE SEQUENCE [LARGE SCALE GENOMIC DNA]</scope>
    <source>
        <strain evidence="3 4">59</strain>
    </source>
</reference>
<accession>A0A657LRA0</accession>
<sequence length="277" mass="29851">MREDGAARQRQMVRLVRLVAGGATLIRDGGDGATVLVGRAGEAGRPVARALPDAACALGLLVRSGDTLRATPQARAFLRRALLSAETQFQDQHRDIEQQNRPVEGLRQSVRVNLAESPLAAMARLKEKSGVLFLDAVALDAGLRLHADFTRGQLQPQLTMRYEPRLAGKSKGAGGVADLCDSAVAARGRVRAAVEAIGPELSGVALDICCFEKGLETVERERQWPVRSAKLMLRAALMALARHYAPPPTRARRTAWGDDGFRPDRTAAVTRRPAAGR</sequence>
<dbReference type="Proteomes" id="UP000182661">
    <property type="component" value="Unassembled WGS sequence"/>
</dbReference>
<comment type="caution">
    <text evidence="3">The sequence shown here is derived from an EMBL/GenBank/DDBJ whole genome shotgun (WGS) entry which is preliminary data.</text>
</comment>
<dbReference type="InterPro" id="IPR045599">
    <property type="entry name" value="DUF6456"/>
</dbReference>
<feature type="compositionally biased region" description="Basic and acidic residues" evidence="1">
    <location>
        <begin position="255"/>
        <end position="265"/>
    </location>
</feature>
<dbReference type="Pfam" id="PF20057">
    <property type="entry name" value="DUF6456"/>
    <property type="match status" value="1"/>
</dbReference>